<dbReference type="GeneID" id="13887236"/>
<evidence type="ECO:0000313" key="11">
    <source>
        <dbReference type="EMBL" id="CCF59257.1"/>
    </source>
</evidence>
<dbReference type="GO" id="GO:0031956">
    <property type="term" value="F:medium-chain fatty acid-CoA ligase activity"/>
    <property type="evidence" value="ECO:0007669"/>
    <property type="project" value="TreeGrafter"/>
</dbReference>
<dbReference type="InterPro" id="IPR045310">
    <property type="entry name" value="Pcs60-like"/>
</dbReference>
<evidence type="ECO:0000256" key="2">
    <source>
        <dbReference type="ARBA" id="ARBA00022598"/>
    </source>
</evidence>
<dbReference type="GO" id="GO:0003729">
    <property type="term" value="F:mRNA binding"/>
    <property type="evidence" value="ECO:0007669"/>
    <property type="project" value="EnsemblFungi"/>
</dbReference>
<dbReference type="PANTHER" id="PTHR43201:SF5">
    <property type="entry name" value="MEDIUM-CHAIN ACYL-COA LIGASE ACSF2, MITOCHONDRIAL"/>
    <property type="match status" value="1"/>
</dbReference>
<dbReference type="KEGG" id="kaf:KAFR_0G02230"/>
<evidence type="ECO:0000259" key="9">
    <source>
        <dbReference type="Pfam" id="PF00501"/>
    </source>
</evidence>
<reference evidence="11 12" key="1">
    <citation type="journal article" date="2011" name="Proc. Natl. Acad. Sci. U.S.A.">
        <title>Evolutionary erosion of yeast sex chromosomes by mating-type switching accidents.</title>
        <authorList>
            <person name="Gordon J.L."/>
            <person name="Armisen D."/>
            <person name="Proux-Wera E."/>
            <person name="Oheigeartaigh S.S."/>
            <person name="Byrne K.P."/>
            <person name="Wolfe K.H."/>
        </authorList>
    </citation>
    <scope>NUCLEOTIDE SEQUENCE [LARGE SCALE GENOMIC DNA]</scope>
    <source>
        <strain evidence="12">ATCC 22294 / BCRC 22015 / CBS 2517 / CECT 1963 / NBRC 1671 / NRRL Y-8276</strain>
    </source>
</reference>
<dbReference type="Proteomes" id="UP000005220">
    <property type="component" value="Chromosome 7"/>
</dbReference>
<dbReference type="Pfam" id="PF13193">
    <property type="entry name" value="AMP-binding_C"/>
    <property type="match status" value="1"/>
</dbReference>
<accession>H2AY07</accession>
<dbReference type="Gene3D" id="3.30.300.30">
    <property type="match status" value="1"/>
</dbReference>
<dbReference type="GO" id="GO:0005778">
    <property type="term" value="C:peroxisomal membrane"/>
    <property type="evidence" value="ECO:0007669"/>
    <property type="project" value="EnsemblFungi"/>
</dbReference>
<keyword evidence="2" id="KW-0436">Ligase</keyword>
<dbReference type="STRING" id="1071382.H2AY07"/>
<protein>
    <recommendedName>
        <fullName evidence="6">Oxalate--CoA ligase</fullName>
        <ecNumber evidence="5">6.2.1.8</ecNumber>
    </recommendedName>
    <alternativeName>
        <fullName evidence="7">Acyl-activating enzyme 3</fullName>
    </alternativeName>
    <alternativeName>
        <fullName evidence="8">Oxalyl-CoA synthetase</fullName>
    </alternativeName>
</protein>
<dbReference type="CDD" id="cd05926">
    <property type="entry name" value="FACL_fum10p_like"/>
    <property type="match status" value="1"/>
</dbReference>
<dbReference type="HOGENOM" id="CLU_000022_59_0_1"/>
<dbReference type="InterPro" id="IPR000873">
    <property type="entry name" value="AMP-dep_synth/lig_dom"/>
</dbReference>
<dbReference type="InterPro" id="IPR025110">
    <property type="entry name" value="AMP-bd_C"/>
</dbReference>
<dbReference type="InParanoid" id="H2AY07"/>
<keyword evidence="4" id="KW-0067">ATP-binding</keyword>
<dbReference type="PROSITE" id="PS00455">
    <property type="entry name" value="AMP_BINDING"/>
    <property type="match status" value="1"/>
</dbReference>
<evidence type="ECO:0000256" key="8">
    <source>
        <dbReference type="ARBA" id="ARBA00083427"/>
    </source>
</evidence>
<dbReference type="InterPro" id="IPR042099">
    <property type="entry name" value="ANL_N_sf"/>
</dbReference>
<sequence>MTSTASFNDTFKVSDNIAVVIPDDNVQVTYRELSHMVGHFQNMFKDKNSPLFDVVNRQSTVAISMVNNLEFIVAFLGSTMDSKIGAPLNPNYKEKELNFYLNDLKSKVICVAKGTVATPDAEVVKAAKTFDCFIVELYFDAARFTVEYDIYSPKDDYKQIIYSSNSNPKFINKSESHFPGFARSSDVALILHTSGTTSLPKTVPLLHLNIVRSTLNISNTYKLTSMDRSYVVMPLFHVHGLIGVLLSTFRQQGSVVVPPKFHPKQFWNQFTEWKCNWFSCVPTISMIMLNMPKPDPLPHIRFIRSCSASLAPTTFYTLEKEFNAPVLEAYAMTEASHQMTSNNLPPGKRKPGTVGQPQGVEVVILDDNDNVLEQGATGEVSIRGENVTLGYKNNDKANKENFTLRENYFRTGDQGYFDPEGFLVLTGRIKELINRGGEKISPIELDSVMLSNPKIDEAVSFGVDDEMYGQVVQAAIVLKEGESMTYEELVEYMTERVSKFKIPIKAYFVDKLPKTATGKIQRRVIAETFAK</sequence>
<name>H2AY07_KAZAF</name>
<evidence type="ECO:0000256" key="5">
    <source>
        <dbReference type="ARBA" id="ARBA00066722"/>
    </source>
</evidence>
<dbReference type="AlphaFoldDB" id="H2AY07"/>
<dbReference type="OrthoDB" id="3633556at2759"/>
<dbReference type="GO" id="GO:0006631">
    <property type="term" value="P:fatty acid metabolic process"/>
    <property type="evidence" value="ECO:0007669"/>
    <property type="project" value="TreeGrafter"/>
</dbReference>
<dbReference type="InterPro" id="IPR045851">
    <property type="entry name" value="AMP-bd_C_sf"/>
</dbReference>
<dbReference type="EMBL" id="HE650827">
    <property type="protein sequence ID" value="CCF59257.1"/>
    <property type="molecule type" value="Genomic_DNA"/>
</dbReference>
<dbReference type="GO" id="GO:0005524">
    <property type="term" value="F:ATP binding"/>
    <property type="evidence" value="ECO:0007669"/>
    <property type="project" value="UniProtKB-KW"/>
</dbReference>
<dbReference type="FunFam" id="3.40.50.12780:FF:000039">
    <property type="entry name" value="Peroxisomal-coenzyme A synthetase"/>
    <property type="match status" value="1"/>
</dbReference>
<dbReference type="FunCoup" id="H2AY07">
    <property type="interactions" value="664"/>
</dbReference>
<evidence type="ECO:0000313" key="12">
    <source>
        <dbReference type="Proteomes" id="UP000005220"/>
    </source>
</evidence>
<keyword evidence="12" id="KW-1185">Reference proteome</keyword>
<dbReference type="GO" id="GO:0050203">
    <property type="term" value="F:oxalate-CoA ligase activity"/>
    <property type="evidence" value="ECO:0007669"/>
    <property type="project" value="UniProtKB-EC"/>
</dbReference>
<feature type="domain" description="AMP-binding enzyme C-terminal" evidence="10">
    <location>
        <begin position="444"/>
        <end position="519"/>
    </location>
</feature>
<proteinExistence type="inferred from homology"/>
<feature type="domain" description="AMP-dependent synthetase/ligase" evidence="9">
    <location>
        <begin position="15"/>
        <end position="391"/>
    </location>
</feature>
<dbReference type="FunFam" id="3.30.300.30:FF:000007">
    <property type="entry name" value="4-coumarate--CoA ligase 2"/>
    <property type="match status" value="1"/>
</dbReference>
<comment type="similarity">
    <text evidence="1">Belongs to the ATP-dependent AMP-binding enzyme family.</text>
</comment>
<evidence type="ECO:0000259" key="10">
    <source>
        <dbReference type="Pfam" id="PF13193"/>
    </source>
</evidence>
<dbReference type="EC" id="6.2.1.8" evidence="5"/>
<gene>
    <name evidence="11" type="primary">KAFR0G02230</name>
    <name evidence="11" type="ORF">KAFR_0G02230</name>
</gene>
<dbReference type="GO" id="GO:0033611">
    <property type="term" value="P:oxalate catabolic process"/>
    <property type="evidence" value="ECO:0007669"/>
    <property type="project" value="EnsemblFungi"/>
</dbReference>
<dbReference type="Gene3D" id="3.40.50.12780">
    <property type="entry name" value="N-terminal domain of ligase-like"/>
    <property type="match status" value="1"/>
</dbReference>
<evidence type="ECO:0000256" key="6">
    <source>
        <dbReference type="ARBA" id="ARBA00067955"/>
    </source>
</evidence>
<evidence type="ECO:0000256" key="3">
    <source>
        <dbReference type="ARBA" id="ARBA00022741"/>
    </source>
</evidence>
<dbReference type="eggNOG" id="KOG1176">
    <property type="taxonomic scope" value="Eukaryota"/>
</dbReference>
<dbReference type="Pfam" id="PF00501">
    <property type="entry name" value="AMP-binding"/>
    <property type="match status" value="1"/>
</dbReference>
<evidence type="ECO:0000256" key="7">
    <source>
        <dbReference type="ARBA" id="ARBA00078960"/>
    </source>
</evidence>
<dbReference type="InterPro" id="IPR020845">
    <property type="entry name" value="AMP-binding_CS"/>
</dbReference>
<dbReference type="SUPFAM" id="SSF56801">
    <property type="entry name" value="Acetyl-CoA synthetase-like"/>
    <property type="match status" value="1"/>
</dbReference>
<dbReference type="PANTHER" id="PTHR43201">
    <property type="entry name" value="ACYL-COA SYNTHETASE"/>
    <property type="match status" value="1"/>
</dbReference>
<organism evidence="11 12">
    <name type="scientific">Kazachstania africana (strain ATCC 22294 / BCRC 22015 / CBS 2517 / CECT 1963 / NBRC 1671 / NRRL Y-8276)</name>
    <name type="common">Yeast</name>
    <name type="synonym">Kluyveromyces africanus</name>
    <dbReference type="NCBI Taxonomy" id="1071382"/>
    <lineage>
        <taxon>Eukaryota</taxon>
        <taxon>Fungi</taxon>
        <taxon>Dikarya</taxon>
        <taxon>Ascomycota</taxon>
        <taxon>Saccharomycotina</taxon>
        <taxon>Saccharomycetes</taxon>
        <taxon>Saccharomycetales</taxon>
        <taxon>Saccharomycetaceae</taxon>
        <taxon>Kazachstania</taxon>
    </lineage>
</organism>
<evidence type="ECO:0000256" key="1">
    <source>
        <dbReference type="ARBA" id="ARBA00006432"/>
    </source>
</evidence>
<dbReference type="RefSeq" id="XP_003958392.1">
    <property type="nucleotide sequence ID" value="XM_003958343.1"/>
</dbReference>
<keyword evidence="3" id="KW-0547">Nucleotide-binding</keyword>
<dbReference type="GO" id="GO:0005782">
    <property type="term" value="C:peroxisomal matrix"/>
    <property type="evidence" value="ECO:0007669"/>
    <property type="project" value="EnsemblFungi"/>
</dbReference>
<evidence type="ECO:0000256" key="4">
    <source>
        <dbReference type="ARBA" id="ARBA00022840"/>
    </source>
</evidence>